<dbReference type="EMBL" id="LQZT01000002">
    <property type="protein sequence ID" value="OCW59025.1"/>
    <property type="molecule type" value="Genomic_DNA"/>
</dbReference>
<dbReference type="OrthoDB" id="7852244at2"/>
<reference evidence="2 3" key="1">
    <citation type="submission" date="2015-12" db="EMBL/GenBank/DDBJ databases">
        <authorList>
            <person name="Shamseldin A."/>
            <person name="Moawad H."/>
            <person name="Abd El-Rahim W.M."/>
            <person name="Sadowsky M.J."/>
        </authorList>
    </citation>
    <scope>NUCLEOTIDE SEQUENCE [LARGE SCALE GENOMIC DNA]</scope>
    <source>
        <strain evidence="2 3">JC234</strain>
    </source>
</reference>
<evidence type="ECO:0000313" key="3">
    <source>
        <dbReference type="Proteomes" id="UP000094795"/>
    </source>
</evidence>
<gene>
    <name evidence="2" type="ORF">AWJ14_04780</name>
</gene>
<dbReference type="STRING" id="1480615.AWJ14_04780"/>
<feature type="chain" id="PRO_5008656514" evidence="1">
    <location>
        <begin position="21"/>
        <end position="159"/>
    </location>
</feature>
<dbReference type="AlphaFoldDB" id="A0A1C1YZX2"/>
<evidence type="ECO:0000256" key="1">
    <source>
        <dbReference type="SAM" id="SignalP"/>
    </source>
</evidence>
<dbReference type="RefSeq" id="WP_139112514.1">
    <property type="nucleotide sequence ID" value="NZ_LQZT01000002.1"/>
</dbReference>
<name>A0A1C1YZX2_9HYPH</name>
<sequence length="159" mass="16406">MRIPGAAFLIAVIAASPVLAACPQQLAVYEGVDGIGALEFAGGGAGMHPELRLLYEGVEPVTAYLSHDGTLGRTEVMIPLNCPEGDVTGAELAACLVYQGTVYTVAGDGVGQLPAAGGDAAERLFLPNLKVALWQNPQFGDRGPAEPPAELFRLSGCQE</sequence>
<organism evidence="2 3">
    <name type="scientific">Hoeflea olei</name>
    <dbReference type="NCBI Taxonomy" id="1480615"/>
    <lineage>
        <taxon>Bacteria</taxon>
        <taxon>Pseudomonadati</taxon>
        <taxon>Pseudomonadota</taxon>
        <taxon>Alphaproteobacteria</taxon>
        <taxon>Hyphomicrobiales</taxon>
        <taxon>Rhizobiaceae</taxon>
        <taxon>Hoeflea</taxon>
    </lineage>
</organism>
<dbReference type="PROSITE" id="PS51257">
    <property type="entry name" value="PROKAR_LIPOPROTEIN"/>
    <property type="match status" value="1"/>
</dbReference>
<feature type="signal peptide" evidence="1">
    <location>
        <begin position="1"/>
        <end position="20"/>
    </location>
</feature>
<dbReference type="Proteomes" id="UP000094795">
    <property type="component" value="Unassembled WGS sequence"/>
</dbReference>
<proteinExistence type="predicted"/>
<keyword evidence="1" id="KW-0732">Signal</keyword>
<evidence type="ECO:0000313" key="2">
    <source>
        <dbReference type="EMBL" id="OCW59025.1"/>
    </source>
</evidence>
<protein>
    <submittedName>
        <fullName evidence="2">Uncharacterized protein</fullName>
    </submittedName>
</protein>
<keyword evidence="3" id="KW-1185">Reference proteome</keyword>
<comment type="caution">
    <text evidence="2">The sequence shown here is derived from an EMBL/GenBank/DDBJ whole genome shotgun (WGS) entry which is preliminary data.</text>
</comment>
<accession>A0A1C1YZX2</accession>